<reference evidence="1 2" key="1">
    <citation type="submission" date="2019-07" db="EMBL/GenBank/DDBJ databases">
        <title>New species of Amycolatopsis and Streptomyces.</title>
        <authorList>
            <person name="Duangmal K."/>
            <person name="Teo W.F.A."/>
            <person name="Lipun K."/>
        </authorList>
    </citation>
    <scope>NUCLEOTIDE SEQUENCE [LARGE SCALE GENOMIC DNA]</scope>
    <source>
        <strain evidence="1 2">JCM 30562</strain>
    </source>
</reference>
<dbReference type="Proteomes" id="UP000318578">
    <property type="component" value="Unassembled WGS sequence"/>
</dbReference>
<evidence type="ECO:0000313" key="2">
    <source>
        <dbReference type="Proteomes" id="UP000318578"/>
    </source>
</evidence>
<organism evidence="1 2">
    <name type="scientific">Amycolatopsis acidiphila</name>
    <dbReference type="NCBI Taxonomy" id="715473"/>
    <lineage>
        <taxon>Bacteria</taxon>
        <taxon>Bacillati</taxon>
        <taxon>Actinomycetota</taxon>
        <taxon>Actinomycetes</taxon>
        <taxon>Pseudonocardiales</taxon>
        <taxon>Pseudonocardiaceae</taxon>
        <taxon>Amycolatopsis</taxon>
    </lineage>
</organism>
<accession>A0A558ABF5</accession>
<sequence length="189" mass="21257">MLVFFHPWPGGGTRTVLHRDDRVTLEMRSYDRKWRVPHDLAHAVTERELNLGSGVFGCLAAGALFSSTRVLDGRTRYDARERSRRLLAHHQRDVAVAEVLASVVHDAVEHGRGAPFRAALAAWGSLREEPFPYGEMDLQRATSTLTRLADAFAHLPPGVGLRFEWPRRLTAGAAPAPRPRSRRVPRRTR</sequence>
<evidence type="ECO:0000313" key="1">
    <source>
        <dbReference type="EMBL" id="TVT21584.1"/>
    </source>
</evidence>
<comment type="caution">
    <text evidence="1">The sequence shown here is derived from an EMBL/GenBank/DDBJ whole genome shotgun (WGS) entry which is preliminary data.</text>
</comment>
<protein>
    <submittedName>
        <fullName evidence="1">Uncharacterized protein</fullName>
    </submittedName>
</protein>
<dbReference type="AlphaFoldDB" id="A0A558ABF5"/>
<dbReference type="RefSeq" id="WP_144639311.1">
    <property type="nucleotide sequence ID" value="NZ_BNAX01000023.1"/>
</dbReference>
<gene>
    <name evidence="1" type="ORF">FNH06_16600</name>
</gene>
<keyword evidence="2" id="KW-1185">Reference proteome</keyword>
<dbReference type="EMBL" id="VJZA01000025">
    <property type="protein sequence ID" value="TVT21584.1"/>
    <property type="molecule type" value="Genomic_DNA"/>
</dbReference>
<dbReference type="OrthoDB" id="4170613at2"/>
<name>A0A558ABF5_9PSEU</name>
<proteinExistence type="predicted"/>